<feature type="non-terminal residue" evidence="5">
    <location>
        <position position="1"/>
    </location>
</feature>
<evidence type="ECO:0000256" key="2">
    <source>
        <dbReference type="ARBA" id="ARBA00022679"/>
    </source>
</evidence>
<protein>
    <recommendedName>
        <fullName evidence="4">Carbohydrate kinase PfkB domain-containing protein</fullName>
    </recommendedName>
</protein>
<dbReference type="PANTHER" id="PTHR43085">
    <property type="entry name" value="HEXOKINASE FAMILY MEMBER"/>
    <property type="match status" value="1"/>
</dbReference>
<dbReference type="GO" id="GO:0042840">
    <property type="term" value="P:D-glucuronate catabolic process"/>
    <property type="evidence" value="ECO:0007669"/>
    <property type="project" value="TreeGrafter"/>
</dbReference>
<dbReference type="GO" id="GO:0005829">
    <property type="term" value="C:cytosol"/>
    <property type="evidence" value="ECO:0007669"/>
    <property type="project" value="TreeGrafter"/>
</dbReference>
<keyword evidence="3" id="KW-0418">Kinase</keyword>
<feature type="domain" description="Carbohydrate kinase PfkB" evidence="4">
    <location>
        <begin position="3"/>
        <end position="229"/>
    </location>
</feature>
<dbReference type="PANTHER" id="PTHR43085:SF15">
    <property type="entry name" value="2-DEHYDRO-3-DEOXYGLUCONOKINASE"/>
    <property type="match status" value="1"/>
</dbReference>
<dbReference type="PROSITE" id="PS00584">
    <property type="entry name" value="PFKB_KINASES_2"/>
    <property type="match status" value="1"/>
</dbReference>
<sequence length="244" mass="25420">MAGSGVDTSAVRKVPGRTVGLYMIELRDGERTFSYWRGQSAARCLGENRDWLAEIFADVDAIYFSGITLAILPPADRTAFCEAVAEARARGVTVAFDTNLRPRLWDGEDAMRDGITLGASVADIVLPSFDEDAALFGDADAAAAIARYRATGARVVAVKNGADTLHVWTEEAGTLSFDPVPAAQLVDTTAAGDSFGAGFLAALLQGQGPEAAAHQAMALSARVVGARGALVDPGQAPEAPHANT</sequence>
<organism evidence="5">
    <name type="scientific">marine sediment metagenome</name>
    <dbReference type="NCBI Taxonomy" id="412755"/>
    <lineage>
        <taxon>unclassified sequences</taxon>
        <taxon>metagenomes</taxon>
        <taxon>ecological metagenomes</taxon>
    </lineage>
</organism>
<dbReference type="GO" id="GO:0006974">
    <property type="term" value="P:DNA damage response"/>
    <property type="evidence" value="ECO:0007669"/>
    <property type="project" value="TreeGrafter"/>
</dbReference>
<dbReference type="SUPFAM" id="SSF53613">
    <property type="entry name" value="Ribokinase-like"/>
    <property type="match status" value="1"/>
</dbReference>
<dbReference type="Pfam" id="PF00294">
    <property type="entry name" value="PfkB"/>
    <property type="match status" value="1"/>
</dbReference>
<dbReference type="InterPro" id="IPR011611">
    <property type="entry name" value="PfkB_dom"/>
</dbReference>
<name>A0A0F8ZL13_9ZZZZ</name>
<evidence type="ECO:0000256" key="3">
    <source>
        <dbReference type="ARBA" id="ARBA00022777"/>
    </source>
</evidence>
<accession>A0A0F8ZL13</accession>
<gene>
    <name evidence="5" type="ORF">LCGC14_2957450</name>
</gene>
<keyword evidence="2" id="KW-0808">Transferase</keyword>
<comment type="similarity">
    <text evidence="1">Belongs to the carbohydrate kinase PfkB family.</text>
</comment>
<reference evidence="5" key="1">
    <citation type="journal article" date="2015" name="Nature">
        <title>Complex archaea that bridge the gap between prokaryotes and eukaryotes.</title>
        <authorList>
            <person name="Spang A."/>
            <person name="Saw J.H."/>
            <person name="Jorgensen S.L."/>
            <person name="Zaremba-Niedzwiedzka K."/>
            <person name="Martijn J."/>
            <person name="Lind A.E."/>
            <person name="van Eijk R."/>
            <person name="Schleper C."/>
            <person name="Guy L."/>
            <person name="Ettema T.J."/>
        </authorList>
    </citation>
    <scope>NUCLEOTIDE SEQUENCE</scope>
</reference>
<evidence type="ECO:0000256" key="1">
    <source>
        <dbReference type="ARBA" id="ARBA00010688"/>
    </source>
</evidence>
<evidence type="ECO:0000259" key="4">
    <source>
        <dbReference type="Pfam" id="PF00294"/>
    </source>
</evidence>
<dbReference type="GO" id="GO:0019698">
    <property type="term" value="P:D-galacturonate catabolic process"/>
    <property type="evidence" value="ECO:0007669"/>
    <property type="project" value="TreeGrafter"/>
</dbReference>
<dbReference type="InterPro" id="IPR029056">
    <property type="entry name" value="Ribokinase-like"/>
</dbReference>
<evidence type="ECO:0000313" key="5">
    <source>
        <dbReference type="EMBL" id="KKK67099.1"/>
    </source>
</evidence>
<proteinExistence type="inferred from homology"/>
<comment type="caution">
    <text evidence="5">The sequence shown here is derived from an EMBL/GenBank/DDBJ whole genome shotgun (WGS) entry which is preliminary data.</text>
</comment>
<dbReference type="EMBL" id="LAZR01059772">
    <property type="protein sequence ID" value="KKK67099.1"/>
    <property type="molecule type" value="Genomic_DNA"/>
</dbReference>
<dbReference type="InterPro" id="IPR050306">
    <property type="entry name" value="PfkB_Carbo_kinase"/>
</dbReference>
<dbReference type="Gene3D" id="3.40.1190.20">
    <property type="match status" value="1"/>
</dbReference>
<dbReference type="AlphaFoldDB" id="A0A0F8ZL13"/>
<dbReference type="GO" id="GO:0008673">
    <property type="term" value="F:2-dehydro-3-deoxygluconokinase activity"/>
    <property type="evidence" value="ECO:0007669"/>
    <property type="project" value="TreeGrafter"/>
</dbReference>
<dbReference type="CDD" id="cd01166">
    <property type="entry name" value="KdgK"/>
    <property type="match status" value="1"/>
</dbReference>
<dbReference type="InterPro" id="IPR002173">
    <property type="entry name" value="Carboh/pur_kinase_PfkB_CS"/>
</dbReference>